<dbReference type="EMBL" id="QJKB01000020">
    <property type="protein sequence ID" value="PXX35350.1"/>
    <property type="molecule type" value="Genomic_DNA"/>
</dbReference>
<reference evidence="16 17" key="1">
    <citation type="submission" date="2018-05" db="EMBL/GenBank/DDBJ databases">
        <title>Genomic Encyclopedia of Type Strains, Phase IV (KMG-IV): sequencing the most valuable type-strain genomes for metagenomic binning, comparative biology and taxonomic classification.</title>
        <authorList>
            <person name="Goeker M."/>
        </authorList>
    </citation>
    <scope>NUCLEOTIDE SEQUENCE [LARGE SCALE GENOMIC DNA]</scope>
    <source>
        <strain evidence="16 17">DSM 19792</strain>
    </source>
</reference>
<dbReference type="Pfam" id="PF07715">
    <property type="entry name" value="Plug"/>
    <property type="match status" value="1"/>
</dbReference>
<evidence type="ECO:0000256" key="13">
    <source>
        <dbReference type="SAM" id="SignalP"/>
    </source>
</evidence>
<keyword evidence="9 16" id="KW-0675">Receptor</keyword>
<organism evidence="16 17">
    <name type="scientific">Undibacterium pigrum</name>
    <dbReference type="NCBI Taxonomy" id="401470"/>
    <lineage>
        <taxon>Bacteria</taxon>
        <taxon>Pseudomonadati</taxon>
        <taxon>Pseudomonadota</taxon>
        <taxon>Betaproteobacteria</taxon>
        <taxon>Burkholderiales</taxon>
        <taxon>Oxalobacteraceae</taxon>
        <taxon>Undibacterium</taxon>
    </lineage>
</organism>
<dbReference type="InterPro" id="IPR000531">
    <property type="entry name" value="Beta-barrel_TonB"/>
</dbReference>
<dbReference type="GO" id="GO:0044718">
    <property type="term" value="P:siderophore transmembrane transport"/>
    <property type="evidence" value="ECO:0007669"/>
    <property type="project" value="TreeGrafter"/>
</dbReference>
<comment type="caution">
    <text evidence="16">The sequence shown here is derived from an EMBL/GenBank/DDBJ whole genome shotgun (WGS) entry which is preliminary data.</text>
</comment>
<comment type="subcellular location">
    <subcellularLocation>
        <location evidence="1 11">Cell outer membrane</location>
        <topology evidence="1 11">Multi-pass membrane protein</topology>
    </subcellularLocation>
</comment>
<dbReference type="InterPro" id="IPR012910">
    <property type="entry name" value="Plug_dom"/>
</dbReference>
<dbReference type="PANTHER" id="PTHR30069:SF29">
    <property type="entry name" value="HEMOGLOBIN AND HEMOGLOBIN-HAPTOGLOBIN-BINDING PROTEIN 1-RELATED"/>
    <property type="match status" value="1"/>
</dbReference>
<evidence type="ECO:0000259" key="14">
    <source>
        <dbReference type="Pfam" id="PF00593"/>
    </source>
</evidence>
<feature type="domain" description="TonB-dependent receptor-like beta-barrel" evidence="14">
    <location>
        <begin position="251"/>
        <end position="661"/>
    </location>
</feature>
<evidence type="ECO:0000256" key="7">
    <source>
        <dbReference type="ARBA" id="ARBA00023077"/>
    </source>
</evidence>
<dbReference type="InterPro" id="IPR037066">
    <property type="entry name" value="Plug_dom_sf"/>
</dbReference>
<keyword evidence="4 11" id="KW-1134">Transmembrane beta strand</keyword>
<gene>
    <name evidence="16" type="ORF">DFR42_12038</name>
</gene>
<dbReference type="PANTHER" id="PTHR30069">
    <property type="entry name" value="TONB-DEPENDENT OUTER MEMBRANE RECEPTOR"/>
    <property type="match status" value="1"/>
</dbReference>
<keyword evidence="8 11" id="KW-0472">Membrane</keyword>
<evidence type="ECO:0000256" key="1">
    <source>
        <dbReference type="ARBA" id="ARBA00004571"/>
    </source>
</evidence>
<dbReference type="AlphaFoldDB" id="A0A318IN95"/>
<dbReference type="Proteomes" id="UP000247792">
    <property type="component" value="Unassembled WGS sequence"/>
</dbReference>
<keyword evidence="6 13" id="KW-0732">Signal</keyword>
<keyword evidence="3 11" id="KW-0813">Transport</keyword>
<evidence type="ECO:0000256" key="8">
    <source>
        <dbReference type="ARBA" id="ARBA00023136"/>
    </source>
</evidence>
<keyword evidence="7 12" id="KW-0798">TonB box</keyword>
<accession>A0A318IN95</accession>
<evidence type="ECO:0000256" key="10">
    <source>
        <dbReference type="ARBA" id="ARBA00023237"/>
    </source>
</evidence>
<keyword evidence="10 11" id="KW-0998">Cell outer membrane</keyword>
<comment type="similarity">
    <text evidence="2 11 12">Belongs to the TonB-dependent receptor family.</text>
</comment>
<evidence type="ECO:0000256" key="11">
    <source>
        <dbReference type="PROSITE-ProRule" id="PRU01360"/>
    </source>
</evidence>
<dbReference type="GO" id="GO:0015344">
    <property type="term" value="F:siderophore uptake transmembrane transporter activity"/>
    <property type="evidence" value="ECO:0007669"/>
    <property type="project" value="TreeGrafter"/>
</dbReference>
<keyword evidence="5 11" id="KW-0812">Transmembrane</keyword>
<dbReference type="InterPro" id="IPR039426">
    <property type="entry name" value="TonB-dep_rcpt-like"/>
</dbReference>
<evidence type="ECO:0000256" key="2">
    <source>
        <dbReference type="ARBA" id="ARBA00009810"/>
    </source>
</evidence>
<dbReference type="PROSITE" id="PS52016">
    <property type="entry name" value="TONB_DEPENDENT_REC_3"/>
    <property type="match status" value="1"/>
</dbReference>
<sequence length="698" mass="77082">MMRRLITTVYALNFAFLLLAQPQLARADEPQYEDDLALVYGDKSVISVATGSALPLRRAPAVATVITAADIQATGATSLDGILETVPGLHVGRSTVMNLAIYTIRGVRSALSNPQVLLLINGTPVTNAYTGDRGLISADMPLENIARIEVIRGPGSALYGADAFSGVINIVTKTAKEQDGTRFGVRLGSFNSRDAWVLHGGKWGNIDVAASLQHSRTAGPHAVVERDAQSGLDQLFGTHASLAPGYQNLGRAATDGNLELSYEKWNLHLGFMHRENIGTGPGIGQALDPSGWGSSRRFVSDLKYKDPDFAKDWGLELNGSFTYYNENASVSIFPAGAFGGAFKDGFIGSPFRWERHERLNATLHYSGFAQHHVRLGMGVSKEDLYKIRETKNFNPDNSPINVGAFSDLTDVTDTVPYIRPHSRIVKYVYVQDEWQFAKDWTLTAGLRRDQYSDFGNTTNPRLALVWEVDYNLTAKLLYGSAFRAPAFEELYVINNPVVNGNPALKAEKMRTTELALSWQPQPGLQLGLNLFRYQMSDIIRVSNSFLNENGGSQSGRGLELEASWDASRSLRLSGNIAYQRAIDDITQKDPGLTPRRHAYLRADWHTPAGLLLNAQVNHVADRQREPADPRPKIKDYTTLDLTIGSNRKYAGWDWTLSVRNLFNADVREPSFYSTPFVNLPNDIAMGGRSVFLQFGYKL</sequence>
<evidence type="ECO:0000256" key="4">
    <source>
        <dbReference type="ARBA" id="ARBA00022452"/>
    </source>
</evidence>
<protein>
    <submittedName>
        <fullName evidence="16">Iron complex outermembrane receptor protein</fullName>
    </submittedName>
</protein>
<feature type="signal peptide" evidence="13">
    <location>
        <begin position="1"/>
        <end position="27"/>
    </location>
</feature>
<dbReference type="GO" id="GO:0009279">
    <property type="term" value="C:cell outer membrane"/>
    <property type="evidence" value="ECO:0007669"/>
    <property type="project" value="UniProtKB-SubCell"/>
</dbReference>
<proteinExistence type="inferred from homology"/>
<evidence type="ECO:0000256" key="5">
    <source>
        <dbReference type="ARBA" id="ARBA00022692"/>
    </source>
</evidence>
<dbReference type="Gene3D" id="2.40.170.20">
    <property type="entry name" value="TonB-dependent receptor, beta-barrel domain"/>
    <property type="match status" value="1"/>
</dbReference>
<evidence type="ECO:0000259" key="15">
    <source>
        <dbReference type="Pfam" id="PF07715"/>
    </source>
</evidence>
<dbReference type="Gene3D" id="2.170.130.10">
    <property type="entry name" value="TonB-dependent receptor, plug domain"/>
    <property type="match status" value="1"/>
</dbReference>
<evidence type="ECO:0000313" key="17">
    <source>
        <dbReference type="Proteomes" id="UP000247792"/>
    </source>
</evidence>
<dbReference type="Pfam" id="PF00593">
    <property type="entry name" value="TonB_dep_Rec_b-barrel"/>
    <property type="match status" value="1"/>
</dbReference>
<dbReference type="SUPFAM" id="SSF56935">
    <property type="entry name" value="Porins"/>
    <property type="match status" value="1"/>
</dbReference>
<feature type="chain" id="PRO_5016323097" evidence="13">
    <location>
        <begin position="28"/>
        <end position="698"/>
    </location>
</feature>
<evidence type="ECO:0000256" key="9">
    <source>
        <dbReference type="ARBA" id="ARBA00023170"/>
    </source>
</evidence>
<evidence type="ECO:0000313" key="16">
    <source>
        <dbReference type="EMBL" id="PXX35350.1"/>
    </source>
</evidence>
<dbReference type="CDD" id="cd01347">
    <property type="entry name" value="ligand_gated_channel"/>
    <property type="match status" value="1"/>
</dbReference>
<feature type="domain" description="TonB-dependent receptor plug" evidence="15">
    <location>
        <begin position="56"/>
        <end position="167"/>
    </location>
</feature>
<evidence type="ECO:0000256" key="3">
    <source>
        <dbReference type="ARBA" id="ARBA00022448"/>
    </source>
</evidence>
<keyword evidence="17" id="KW-1185">Reference proteome</keyword>
<dbReference type="InterPro" id="IPR036942">
    <property type="entry name" value="Beta-barrel_TonB_sf"/>
</dbReference>
<evidence type="ECO:0000256" key="6">
    <source>
        <dbReference type="ARBA" id="ARBA00022729"/>
    </source>
</evidence>
<evidence type="ECO:0000256" key="12">
    <source>
        <dbReference type="RuleBase" id="RU003357"/>
    </source>
</evidence>
<name>A0A318IN95_9BURK</name>